<dbReference type="OrthoDB" id="5592783at2"/>
<sequence length="135" mass="14238">MKKMTPVVAFAALLVACNANAISSGYRAQLERSGCTQVTEADGTCDIHKTAAGNGVSPSRHVDDRHGTDDRVTARARLNAALDENVLAQDVVSAAHSLKELGFHQVSGEFVNIKGDHVTIAVDETGKVSTVKVKP</sequence>
<dbReference type="PROSITE" id="PS51257">
    <property type="entry name" value="PROKAR_LIPOPROTEIN"/>
    <property type="match status" value="1"/>
</dbReference>
<gene>
    <name evidence="3" type="ORF">C3430_13510</name>
</gene>
<keyword evidence="2" id="KW-0732">Signal</keyword>
<dbReference type="Proteomes" id="UP000237003">
    <property type="component" value="Unassembled WGS sequence"/>
</dbReference>
<comment type="caution">
    <text evidence="3">The sequence shown here is derived from an EMBL/GenBank/DDBJ whole genome shotgun (WGS) entry which is preliminary data.</text>
</comment>
<evidence type="ECO:0008006" key="5">
    <source>
        <dbReference type="Google" id="ProtNLM"/>
    </source>
</evidence>
<dbReference type="EMBL" id="PQLX01000004">
    <property type="protein sequence ID" value="POU65202.1"/>
    <property type="molecule type" value="Genomic_DNA"/>
</dbReference>
<feature type="signal peptide" evidence="2">
    <location>
        <begin position="1"/>
        <end position="21"/>
    </location>
</feature>
<dbReference type="AlphaFoldDB" id="A0A2S4RXJ2"/>
<feature type="region of interest" description="Disordered" evidence="1">
    <location>
        <begin position="49"/>
        <end position="69"/>
    </location>
</feature>
<evidence type="ECO:0000313" key="4">
    <source>
        <dbReference type="Proteomes" id="UP000237003"/>
    </source>
</evidence>
<feature type="chain" id="PRO_5015653205" description="Lipoprotein" evidence="2">
    <location>
        <begin position="22"/>
        <end position="135"/>
    </location>
</feature>
<accession>A0A2S4RXJ2</accession>
<proteinExistence type="predicted"/>
<evidence type="ECO:0000256" key="1">
    <source>
        <dbReference type="SAM" id="MobiDB-lite"/>
    </source>
</evidence>
<feature type="compositionally biased region" description="Basic and acidic residues" evidence="1">
    <location>
        <begin position="60"/>
        <end position="69"/>
    </location>
</feature>
<name>A0A2S4RXJ2_CITAM</name>
<protein>
    <recommendedName>
        <fullName evidence="5">Lipoprotein</fullName>
    </recommendedName>
</protein>
<reference evidence="3 4" key="1">
    <citation type="submission" date="2018-01" db="EMBL/GenBank/DDBJ databases">
        <title>Complete genome sequences of 14 Citrobacter spp. isolated from plant in Canada.</title>
        <authorList>
            <person name="Bhandare S.G."/>
            <person name="Colavecchio A."/>
            <person name="Jeukens J."/>
            <person name="Emond-Rheault J.-G."/>
            <person name="Freschi L."/>
            <person name="Hamel J."/>
            <person name="Kukavica-Ibrulj I."/>
            <person name="Levesque R."/>
            <person name="Goodridge L."/>
        </authorList>
    </citation>
    <scope>NUCLEOTIDE SEQUENCE [LARGE SCALE GENOMIC DNA]</scope>
    <source>
        <strain evidence="3 4">S1285</strain>
    </source>
</reference>
<dbReference type="RefSeq" id="WP_103778136.1">
    <property type="nucleotide sequence ID" value="NZ_PQLX01000004.1"/>
</dbReference>
<evidence type="ECO:0000313" key="3">
    <source>
        <dbReference type="EMBL" id="POU65202.1"/>
    </source>
</evidence>
<organism evidence="3 4">
    <name type="scientific">Citrobacter amalonaticus</name>
    <dbReference type="NCBI Taxonomy" id="35703"/>
    <lineage>
        <taxon>Bacteria</taxon>
        <taxon>Pseudomonadati</taxon>
        <taxon>Pseudomonadota</taxon>
        <taxon>Gammaproteobacteria</taxon>
        <taxon>Enterobacterales</taxon>
        <taxon>Enterobacteriaceae</taxon>
        <taxon>Citrobacter</taxon>
    </lineage>
</organism>
<evidence type="ECO:0000256" key="2">
    <source>
        <dbReference type="SAM" id="SignalP"/>
    </source>
</evidence>